<organism evidence="2 3">
    <name type="scientific">Paraflavisolibacter caeni</name>
    <dbReference type="NCBI Taxonomy" id="2982496"/>
    <lineage>
        <taxon>Bacteria</taxon>
        <taxon>Pseudomonadati</taxon>
        <taxon>Bacteroidota</taxon>
        <taxon>Chitinophagia</taxon>
        <taxon>Chitinophagales</taxon>
        <taxon>Chitinophagaceae</taxon>
        <taxon>Paraflavisolibacter</taxon>
    </lineage>
</organism>
<accession>A0A9X2XZK0</accession>
<protein>
    <recommendedName>
        <fullName evidence="1">HEPN AbiU2-like domain-containing protein</fullName>
    </recommendedName>
</protein>
<reference evidence="2" key="2">
    <citation type="submission" date="2023-04" db="EMBL/GenBank/DDBJ databases">
        <title>Paracnuella aquatica gen. nov., sp. nov., a member of the family Chitinophagaceae isolated from a hot spring.</title>
        <authorList>
            <person name="Wang C."/>
        </authorList>
    </citation>
    <scope>NUCLEOTIDE SEQUENCE</scope>
    <source>
        <strain evidence="2">LB-8</strain>
    </source>
</reference>
<dbReference type="Pfam" id="PF18734">
    <property type="entry name" value="HEPN_AbiU2"/>
    <property type="match status" value="1"/>
</dbReference>
<dbReference type="EMBL" id="JAOTIF010000023">
    <property type="protein sequence ID" value="MCU7551787.1"/>
    <property type="molecule type" value="Genomic_DNA"/>
</dbReference>
<name>A0A9X2XZK0_9BACT</name>
<dbReference type="InterPro" id="IPR040704">
    <property type="entry name" value="HEPN_AbiU2"/>
</dbReference>
<keyword evidence="3" id="KW-1185">Reference proteome</keyword>
<evidence type="ECO:0000259" key="1">
    <source>
        <dbReference type="Pfam" id="PF18734"/>
    </source>
</evidence>
<comment type="caution">
    <text evidence="2">The sequence shown here is derived from an EMBL/GenBank/DDBJ whole genome shotgun (WGS) entry which is preliminary data.</text>
</comment>
<evidence type="ECO:0000313" key="2">
    <source>
        <dbReference type="EMBL" id="MCU7551787.1"/>
    </source>
</evidence>
<dbReference type="RefSeq" id="WP_279299224.1">
    <property type="nucleotide sequence ID" value="NZ_JAOTIF010000023.1"/>
</dbReference>
<sequence length="217" mass="26001">MNSREETIELYKRYTNEYVSIIYDNIAMKLATFKGFDEYMKRDMERTIKSFPLLYFMLESLHVDCVITVSKITEGSRSARTIQNFIAFVKDNLPVLKEEYPDLSESALQRQEQLLTDTNEQITRIKKQRDKYYAHADKEYFLKQNKIKEDFPNTYEDLEDILIALQSIIGFHYNKVNQGSMRVCMSDYAYMYTFKTMEQLVESTKEWIKKYRPDETF</sequence>
<reference evidence="2" key="1">
    <citation type="submission" date="2022-09" db="EMBL/GenBank/DDBJ databases">
        <authorList>
            <person name="Yuan C."/>
            <person name="Ke Z."/>
        </authorList>
    </citation>
    <scope>NUCLEOTIDE SEQUENCE</scope>
    <source>
        <strain evidence="2">LB-8</strain>
    </source>
</reference>
<evidence type="ECO:0000313" key="3">
    <source>
        <dbReference type="Proteomes" id="UP001155483"/>
    </source>
</evidence>
<gene>
    <name evidence="2" type="ORF">OCK74_21885</name>
</gene>
<dbReference type="Proteomes" id="UP001155483">
    <property type="component" value="Unassembled WGS sequence"/>
</dbReference>
<feature type="domain" description="HEPN AbiU2-like" evidence="1">
    <location>
        <begin position="6"/>
        <end position="180"/>
    </location>
</feature>
<dbReference type="AlphaFoldDB" id="A0A9X2XZK0"/>
<proteinExistence type="predicted"/>